<keyword evidence="2" id="KW-1185">Reference proteome</keyword>
<dbReference type="Gene3D" id="2.130.10.10">
    <property type="entry name" value="YVTN repeat-like/Quinoprotein amine dehydrogenase"/>
    <property type="match status" value="1"/>
</dbReference>
<dbReference type="PANTHER" id="PTHR43739">
    <property type="entry name" value="XYLOGLUCANASE (EUROFUNG)"/>
    <property type="match status" value="1"/>
</dbReference>
<evidence type="ECO:0000313" key="1">
    <source>
        <dbReference type="EMBL" id="MBO9198908.1"/>
    </source>
</evidence>
<dbReference type="PANTHER" id="PTHR43739:SF5">
    <property type="entry name" value="EXO-ALPHA-SIALIDASE"/>
    <property type="match status" value="1"/>
</dbReference>
<dbReference type="InterPro" id="IPR002860">
    <property type="entry name" value="BNR_rpt"/>
</dbReference>
<organism evidence="1 2">
    <name type="scientific">Niastella soli</name>
    <dbReference type="NCBI Taxonomy" id="2821487"/>
    <lineage>
        <taxon>Bacteria</taxon>
        <taxon>Pseudomonadati</taxon>
        <taxon>Bacteroidota</taxon>
        <taxon>Chitinophagia</taxon>
        <taxon>Chitinophagales</taxon>
        <taxon>Chitinophagaceae</taxon>
        <taxon>Niastella</taxon>
    </lineage>
</organism>
<evidence type="ECO:0000313" key="2">
    <source>
        <dbReference type="Proteomes" id="UP000677244"/>
    </source>
</evidence>
<proteinExistence type="predicted"/>
<dbReference type="EMBL" id="JAGHKO010000001">
    <property type="protein sequence ID" value="MBO9198908.1"/>
    <property type="molecule type" value="Genomic_DNA"/>
</dbReference>
<dbReference type="Pfam" id="PF02012">
    <property type="entry name" value="BNR"/>
    <property type="match status" value="2"/>
</dbReference>
<dbReference type="RefSeq" id="WP_209136992.1">
    <property type="nucleotide sequence ID" value="NZ_JAGHKO010000001.1"/>
</dbReference>
<gene>
    <name evidence="1" type="ORF">J7I42_01450</name>
</gene>
<protein>
    <submittedName>
        <fullName evidence="1">Exo-alpha-sialidase</fullName>
    </submittedName>
</protein>
<accession>A0ABS3YM01</accession>
<comment type="caution">
    <text evidence="1">The sequence shown here is derived from an EMBL/GenBank/DDBJ whole genome shotgun (WGS) entry which is preliminary data.</text>
</comment>
<dbReference type="Proteomes" id="UP000677244">
    <property type="component" value="Unassembled WGS sequence"/>
</dbReference>
<dbReference type="SUPFAM" id="SSF110296">
    <property type="entry name" value="Oligoxyloglucan reducing end-specific cellobiohydrolase"/>
    <property type="match status" value="1"/>
</dbReference>
<dbReference type="InterPro" id="IPR052025">
    <property type="entry name" value="Xyloglucanase_GH74"/>
</dbReference>
<dbReference type="InterPro" id="IPR015943">
    <property type="entry name" value="WD40/YVTN_repeat-like_dom_sf"/>
</dbReference>
<dbReference type="CDD" id="cd15482">
    <property type="entry name" value="Sialidase_non-viral"/>
    <property type="match status" value="1"/>
</dbReference>
<name>A0ABS3YM01_9BACT</name>
<reference evidence="1 2" key="1">
    <citation type="submission" date="2021-03" db="EMBL/GenBank/DDBJ databases">
        <title>Assistant Professor.</title>
        <authorList>
            <person name="Huq M.A."/>
        </authorList>
    </citation>
    <scope>NUCLEOTIDE SEQUENCE [LARGE SCALE GENOMIC DNA]</scope>
    <source>
        <strain evidence="1 2">MAH-29</strain>
    </source>
</reference>
<sequence>MFFFNDLFLLFESILMRKNPITLFKHLLVAVWMLLIVLSTACKKNNDIDTPVTDDPVVPGDTTVVGDSTKAGLKLKLVGGGGQTDTVGQSLKEPILVKLTQDGHIPGAFTIRFDTYDCDNNKIIRAQEYYHPGTYTKEPPDSVTVSFSWELNGIIGTQYAKVTVWDSLKRPQDSLTITATGVKASEKGWHKSGCSPQGYSVAFAQLSSGRILSATNTFDSFNSYIYYSDDEGVTWTRMKTSPNIKNYARMVTTPSNEMFLSAYYKSVYYSKDGGLTWETRNNIPTYASTGDVYYTQSGILFWAYLGTAYLSNDKGLNWRQINTPNPYLSKFSDPVSLKDGTLFAKHFEALVISTDGGDNWTKLWTLDKDTAITSVYVDDNDYVFVGCSSKTVGAGLYVSKDRGQTWNYIYPTQYNGVFKINKFNGVYYFYARNEHELISTTDLVTFTRIDPVRSDDYFVTKNNHLILSTSNGFQYYVP</sequence>